<dbReference type="AlphaFoldDB" id="A0A2A6CIW8"/>
<feature type="compositionally biased region" description="Acidic residues" evidence="1">
    <location>
        <begin position="899"/>
        <end position="911"/>
    </location>
</feature>
<evidence type="ECO:0000313" key="2">
    <source>
        <dbReference type="EnsemblMetazoa" id="PPA04070.1"/>
    </source>
</evidence>
<reference evidence="2" key="2">
    <citation type="submission" date="2022-06" db="UniProtKB">
        <authorList>
            <consortium name="EnsemblMetazoa"/>
        </authorList>
    </citation>
    <scope>IDENTIFICATION</scope>
    <source>
        <strain evidence="2">PS312</strain>
    </source>
</reference>
<feature type="compositionally biased region" description="Basic and acidic residues" evidence="1">
    <location>
        <begin position="799"/>
        <end position="811"/>
    </location>
</feature>
<feature type="compositionally biased region" description="Basic residues" evidence="1">
    <location>
        <begin position="915"/>
        <end position="926"/>
    </location>
</feature>
<sequence>MGRQSLTPHSRVFPSHNAVSSRLGAALRGPPQLHPRCSYYHYCCSFSSPRPPSLAANSTGTTAGCRYGSITACYVPDSCTDVTTTTLQQTTGSSTPSPPHALVLATGAKPLTNNRTACPFVMAIRPFSTTAWVVQLRLRQKQRLRERRIDIKRDSKLVYQCAGHDNGSITVTGGNADILAVHSDSYRAHARMYCLFTVTSKSGNALDTSGFEVVYDGQSTALKLDSMDNIMDYVSCDGTKITMSTIKPPVSNSIVAPVDVTRPVVACPPGKNWQLWVENPVNGTLIATGSIVCSASVHSYYIDVGDRDGDLWEMTEFKAVCAASLACTTCEEPLFSPCPLCARVRYWPGESTHCSTLTCDNKTSSGPSRFAIDGRHYVGEPVCGAREDGGGVGWSIKDARNRTVEFGAAACVKEVRCHSASFLRLECAEPEQCEQPLTVEFEESEGMVCPERLRMRFRATDADAWADAHELLCDADTGHWSAFHGNNDDKTVLAHNSTVECVAPLDPALFYGSIAVTVGILLFYATFLPHLLWTRKARAKITDAEFDKRQAELSRAFAKIKEYPRSPEKSDGERSRQSEVKEEKKVGKPIVDTRIYPDELTLKRKKKKKKEDKKEEKKADKDFLRPRELEDPMRIFCKSIKGGWEQWIAKTGGIVQEKKPREEVLRIRAERKAAREKRIEEEKQRRAEEERMPAKPAPSPSSPAPKQSAVKSTGGGGGLATDQYLYKMGVTPPPAPTKEQPKEDDRFVTIGAAIPARPAPKKYKKHSTGAVPAKNEEIKFDPPTISRDTASVLHLEPATSRKEEFVTAEEKDLNEETDAREKTPARTDDRAISASKMAPPAKASDLAPPRTDDRAISASKMGPAKPNSDVAPPRTDDRAISASKMGPAAHPSSPKDDESGMGDDVAVEGTEDEKRKRKKRKTKKTSKSGGGEDLPKTVTAVDNEPTVDVDRNNSRKEKGVRRTAETKRKRTKHREAIESKGIAKGLAKLLAKKGSRTRSPRNGDGPKKD</sequence>
<accession>A0A8R1U5E7</accession>
<keyword evidence="3" id="KW-1185">Reference proteome</keyword>
<feature type="region of interest" description="Disordered" evidence="1">
    <location>
        <begin position="563"/>
        <end position="586"/>
    </location>
</feature>
<dbReference type="Proteomes" id="UP000005239">
    <property type="component" value="Unassembled WGS sequence"/>
</dbReference>
<feature type="region of interest" description="Disordered" evidence="1">
    <location>
        <begin position="671"/>
        <end position="1009"/>
    </location>
</feature>
<feature type="compositionally biased region" description="Basic residues" evidence="1">
    <location>
        <begin position="990"/>
        <end position="999"/>
    </location>
</feature>
<feature type="compositionally biased region" description="Basic and acidic residues" evidence="1">
    <location>
        <begin position="671"/>
        <end position="693"/>
    </location>
</feature>
<feature type="compositionally biased region" description="Low complexity" evidence="1">
    <location>
        <begin position="832"/>
        <end position="844"/>
    </location>
</feature>
<proteinExistence type="predicted"/>
<name>A0A2A6CIW8_PRIPA</name>
<evidence type="ECO:0000256" key="1">
    <source>
        <dbReference type="SAM" id="MobiDB-lite"/>
    </source>
</evidence>
<feature type="compositionally biased region" description="Basic and acidic residues" evidence="1">
    <location>
        <begin position="948"/>
        <end position="966"/>
    </location>
</feature>
<feature type="compositionally biased region" description="Low complexity" evidence="1">
    <location>
        <begin position="980"/>
        <end position="989"/>
    </location>
</feature>
<organism evidence="2 3">
    <name type="scientific">Pristionchus pacificus</name>
    <name type="common">Parasitic nematode worm</name>
    <dbReference type="NCBI Taxonomy" id="54126"/>
    <lineage>
        <taxon>Eukaryota</taxon>
        <taxon>Metazoa</taxon>
        <taxon>Ecdysozoa</taxon>
        <taxon>Nematoda</taxon>
        <taxon>Chromadorea</taxon>
        <taxon>Rhabditida</taxon>
        <taxon>Rhabditina</taxon>
        <taxon>Diplogasteromorpha</taxon>
        <taxon>Diplogasteroidea</taxon>
        <taxon>Neodiplogasteridae</taxon>
        <taxon>Pristionchus</taxon>
    </lineage>
</organism>
<protein>
    <submittedName>
        <fullName evidence="2">Uncharacterized protein</fullName>
    </submittedName>
</protein>
<feature type="compositionally biased region" description="Basic and acidic residues" evidence="1">
    <location>
        <begin position="817"/>
        <end position="831"/>
    </location>
</feature>
<gene>
    <name evidence="2" type="primary">WBGene00093624</name>
</gene>
<evidence type="ECO:0000313" key="3">
    <source>
        <dbReference type="Proteomes" id="UP000005239"/>
    </source>
</evidence>
<accession>A0A2A6CIW8</accession>
<dbReference type="EnsemblMetazoa" id="PPA04070.1">
    <property type="protein sequence ID" value="PPA04070.1"/>
    <property type="gene ID" value="WBGene00093624"/>
</dbReference>
<reference evidence="3" key="1">
    <citation type="journal article" date="2008" name="Nat. Genet.">
        <title>The Pristionchus pacificus genome provides a unique perspective on nematode lifestyle and parasitism.</title>
        <authorList>
            <person name="Dieterich C."/>
            <person name="Clifton S.W."/>
            <person name="Schuster L.N."/>
            <person name="Chinwalla A."/>
            <person name="Delehaunty K."/>
            <person name="Dinkelacker I."/>
            <person name="Fulton L."/>
            <person name="Fulton R."/>
            <person name="Godfrey J."/>
            <person name="Minx P."/>
            <person name="Mitreva M."/>
            <person name="Roeseler W."/>
            <person name="Tian H."/>
            <person name="Witte H."/>
            <person name="Yang S.P."/>
            <person name="Wilson R.K."/>
            <person name="Sommer R.J."/>
        </authorList>
    </citation>
    <scope>NUCLEOTIDE SEQUENCE [LARGE SCALE GENOMIC DNA]</scope>
    <source>
        <strain evidence="3">PS312</strain>
    </source>
</reference>